<keyword evidence="3" id="KW-1185">Reference proteome</keyword>
<dbReference type="InterPro" id="IPR037126">
    <property type="entry name" value="PdaC/RsiV-like_sf"/>
</dbReference>
<gene>
    <name evidence="2" type="ORF">SAMN05421737_11430</name>
</gene>
<dbReference type="PANTHER" id="PTHR37841">
    <property type="entry name" value="GLR2918 PROTEIN"/>
    <property type="match status" value="1"/>
</dbReference>
<dbReference type="OrthoDB" id="5637at2"/>
<proteinExistence type="predicted"/>
<evidence type="ECO:0000313" key="3">
    <source>
        <dbReference type="Proteomes" id="UP000242662"/>
    </source>
</evidence>
<dbReference type="PANTHER" id="PTHR37841:SF1">
    <property type="entry name" value="DUF3298 DOMAIN-CONTAINING PROTEIN"/>
    <property type="match status" value="1"/>
</dbReference>
<dbReference type="RefSeq" id="WP_090776663.1">
    <property type="nucleotide sequence ID" value="NZ_FMYM01000014.1"/>
</dbReference>
<dbReference type="Gene3D" id="3.90.640.20">
    <property type="entry name" value="Heat-shock cognate protein, ATPase"/>
    <property type="match status" value="1"/>
</dbReference>
<organism evidence="2 3">
    <name type="scientific">Shouchella lonarensis</name>
    <dbReference type="NCBI Taxonomy" id="1464122"/>
    <lineage>
        <taxon>Bacteria</taxon>
        <taxon>Bacillati</taxon>
        <taxon>Bacillota</taxon>
        <taxon>Bacilli</taxon>
        <taxon>Bacillales</taxon>
        <taxon>Bacillaceae</taxon>
        <taxon>Shouchella</taxon>
    </lineage>
</organism>
<feature type="domain" description="DUF3298" evidence="1">
    <location>
        <begin position="476"/>
        <end position="551"/>
    </location>
</feature>
<dbReference type="AlphaFoldDB" id="A0A1G6P006"/>
<evidence type="ECO:0000259" key="1">
    <source>
        <dbReference type="Pfam" id="PF11738"/>
    </source>
</evidence>
<dbReference type="Proteomes" id="UP000242662">
    <property type="component" value="Unassembled WGS sequence"/>
</dbReference>
<evidence type="ECO:0000313" key="2">
    <source>
        <dbReference type="EMBL" id="SDC73379.1"/>
    </source>
</evidence>
<dbReference type="InterPro" id="IPR032774">
    <property type="entry name" value="WG_beta_rep"/>
</dbReference>
<dbReference type="STRING" id="1464122.SAMN05421737_11430"/>
<dbReference type="Pfam" id="PF11738">
    <property type="entry name" value="DUF3298"/>
    <property type="match status" value="1"/>
</dbReference>
<reference evidence="3" key="1">
    <citation type="submission" date="2016-09" db="EMBL/GenBank/DDBJ databases">
        <authorList>
            <person name="Varghese N."/>
            <person name="Submissions S."/>
        </authorList>
    </citation>
    <scope>NUCLEOTIDE SEQUENCE [LARGE SCALE GENOMIC DNA]</scope>
    <source>
        <strain evidence="3">25nlg</strain>
    </source>
</reference>
<dbReference type="InterPro" id="IPR021729">
    <property type="entry name" value="DUF3298"/>
</dbReference>
<protein>
    <submittedName>
        <fullName evidence="2">WG containing repeat-containing protein</fullName>
    </submittedName>
</protein>
<accession>A0A1G6P006</accession>
<dbReference type="Pfam" id="PF14903">
    <property type="entry name" value="WG_beta_rep"/>
    <property type="match status" value="6"/>
</dbReference>
<dbReference type="Gene3D" id="3.30.565.40">
    <property type="entry name" value="Fervidobacterium nodosum Rt17-B1 like"/>
    <property type="match status" value="1"/>
</dbReference>
<dbReference type="EMBL" id="FMYM01000014">
    <property type="protein sequence ID" value="SDC73379.1"/>
    <property type="molecule type" value="Genomic_DNA"/>
</dbReference>
<sequence>MRRWREHLYPIAVKTVHGNKWGYIDGSGRVRISPIYDQADLFQTNGLAVVTVGEKQGVINHLGHYVVQPMYTWINPFSEGRAVAQQEDGTNVVIDESGKVRTTTPYHYIGPFKDGRAVFQPLEGAHYGYLDREGKEALPPLYINANDFENDRATVQKDEQTWALINTHGYALQTYHHPYVGVLSEGLMSFQKEADGKAGYLNEKGDIVIAPSYDVALPFSEDRAIVGLTKDYDTHYGLIDREGKVLIAPHYNEVRDLKEARYGLGEPIDPTQTFLGTHYALATKDGELLSDFVYTDIEPFHDGVASVVQADETFLIDLSGQKASPAFQGAGVMTKVNGLWQVFINNRIRYYDEGGQLVWEPETTIQLRQLYQVKEQLYRPDQNYIVYYPEIEGMTDAAQQRRLNEQLKTWSQVKTIPAEQLKEAAYTGDFEVQFFKKHLLVLELSGYNYPFGAAHGMPTKMYVNIDLRDGHVYQLADLFQPGTDYVSILNQHIAAQIAHDPAHADVFPDAFQTIAPDQSFYVDDEALYIVFDVYEIAPYVAGFPTFKIPFSELAGMINEQGSFWTSFHATRA</sequence>
<name>A0A1G6P006_9BACI</name>